<accession>A0A498CJR4</accession>
<evidence type="ECO:0000313" key="3">
    <source>
        <dbReference type="Proteomes" id="UP000276301"/>
    </source>
</evidence>
<sequence>MDKLKLGFAMTGSFCTWAKVLPVMEELAGTYDVFPILSPISYVSDNRFGKAADWIERIERACGRKVWHTIEEVEPIGPKNLLDAMVIVPCTGNTLGKLANGVNDTPVTMAAKSNLRNGNPLLLAVSTNDALSGSARNIGVLMNAKNVYFVPMSQDDPVKKPTSVVAHFDKVGAALEAALAGKQLQPVYA</sequence>
<dbReference type="RefSeq" id="WP_121587420.1">
    <property type="nucleotide sequence ID" value="NZ_DBFSDP010000249.1"/>
</dbReference>
<protein>
    <submittedName>
        <fullName evidence="2">Dipicolinate synthase subunit B</fullName>
    </submittedName>
</protein>
<dbReference type="InterPro" id="IPR036551">
    <property type="entry name" value="Flavin_trans-like"/>
</dbReference>
<dbReference type="InterPro" id="IPR003382">
    <property type="entry name" value="Flavoprotein"/>
</dbReference>
<comment type="caution">
    <text evidence="2">The sequence shown here is derived from an EMBL/GenBank/DDBJ whole genome shotgun (WGS) entry which is preliminary data.</text>
</comment>
<dbReference type="EMBL" id="RCHT01000030">
    <property type="protein sequence ID" value="RLL08696.1"/>
    <property type="molecule type" value="Genomic_DNA"/>
</dbReference>
<dbReference type="Gene3D" id="3.40.50.1950">
    <property type="entry name" value="Flavin prenyltransferase-like"/>
    <property type="match status" value="1"/>
</dbReference>
<dbReference type="Pfam" id="PF02441">
    <property type="entry name" value="Flavoprotein"/>
    <property type="match status" value="1"/>
</dbReference>
<evidence type="ECO:0000259" key="1">
    <source>
        <dbReference type="Pfam" id="PF02441"/>
    </source>
</evidence>
<dbReference type="GO" id="GO:0003824">
    <property type="term" value="F:catalytic activity"/>
    <property type="evidence" value="ECO:0007669"/>
    <property type="project" value="InterPro"/>
</dbReference>
<gene>
    <name evidence="2" type="ORF">D4A47_11785</name>
</gene>
<reference evidence="2 3" key="1">
    <citation type="submission" date="2018-10" db="EMBL/GenBank/DDBJ databases">
        <title>Anaerotruncus faecis sp. nov., isolated from human feces.</title>
        <authorList>
            <person name="Wang Y.-J."/>
        </authorList>
    </citation>
    <scope>NUCLEOTIDE SEQUENCE [LARGE SCALE GENOMIC DNA]</scope>
    <source>
        <strain evidence="2 3">22A2-44</strain>
    </source>
</reference>
<keyword evidence="3" id="KW-1185">Reference proteome</keyword>
<feature type="domain" description="Flavoprotein" evidence="1">
    <location>
        <begin position="5"/>
        <end position="162"/>
    </location>
</feature>
<dbReference type="NCBIfam" id="TIGR02852">
    <property type="entry name" value="spore_dpaB"/>
    <property type="match status" value="1"/>
</dbReference>
<dbReference type="Proteomes" id="UP000276301">
    <property type="component" value="Unassembled WGS sequence"/>
</dbReference>
<name>A0A498CJR4_9FIRM</name>
<dbReference type="InterPro" id="IPR014214">
    <property type="entry name" value="Dipicolinic_acid_synth_B"/>
</dbReference>
<dbReference type="AlphaFoldDB" id="A0A498CJR4"/>
<evidence type="ECO:0000313" key="2">
    <source>
        <dbReference type="EMBL" id="RLL08696.1"/>
    </source>
</evidence>
<dbReference type="SUPFAM" id="SSF52507">
    <property type="entry name" value="Homo-oligomeric flavin-containing Cys decarboxylases, HFCD"/>
    <property type="match status" value="1"/>
</dbReference>
<proteinExistence type="predicted"/>
<organism evidence="2 3">
    <name type="scientific">Anaerotruncus massiliensis</name>
    <name type="common">ex Liu et al. 2021</name>
    <dbReference type="NCBI Taxonomy" id="2321404"/>
    <lineage>
        <taxon>Bacteria</taxon>
        <taxon>Bacillati</taxon>
        <taxon>Bacillota</taxon>
        <taxon>Clostridia</taxon>
        <taxon>Eubacteriales</taxon>
        <taxon>Oscillospiraceae</taxon>
        <taxon>Anaerotruncus</taxon>
    </lineage>
</organism>
<dbReference type="NCBIfam" id="NF006161">
    <property type="entry name" value="PRK08305.1"/>
    <property type="match status" value="1"/>
</dbReference>